<dbReference type="PROSITE" id="PS51257">
    <property type="entry name" value="PROKAR_LIPOPROTEIN"/>
    <property type="match status" value="1"/>
</dbReference>
<sequence length="184" mass="21501">MPDTLREKFAKLSGVAFRRYLMYTNVAISCTLSGVGDLIQQRHEITTKKIPEWNERRTRKMALTGLPIGIICHYYYTFLDRKLPGRSLKILTTKLLVDQFVMSPISLGTFLVSVAYLENATVHEFFESLKKKLWRLYVAEWVLWPPAQAVNFYFVPPKYRLLYDNVISLGYDVYTSYVNHDNDD</sequence>
<keyword evidence="4" id="KW-1133">Transmembrane helix</keyword>
<evidence type="ECO:0000256" key="5">
    <source>
        <dbReference type="ARBA" id="ARBA00023136"/>
    </source>
</evidence>
<keyword evidence="5" id="KW-0472">Membrane</keyword>
<proteinExistence type="inferred from homology"/>
<keyword evidence="3" id="KW-0812">Transmembrane</keyword>
<dbReference type="GO" id="GO:0005739">
    <property type="term" value="C:mitochondrion"/>
    <property type="evidence" value="ECO:0007669"/>
    <property type="project" value="TreeGrafter"/>
</dbReference>
<evidence type="ECO:0000256" key="2">
    <source>
        <dbReference type="ARBA" id="ARBA00006824"/>
    </source>
</evidence>
<dbReference type="PANTHER" id="PTHR11266:SF8">
    <property type="entry name" value="MPV17-LIKE PROTEIN 2"/>
    <property type="match status" value="1"/>
</dbReference>
<gene>
    <name evidence="7" type="ORF">PPYR_14593</name>
</gene>
<organism evidence="7 8">
    <name type="scientific">Photinus pyralis</name>
    <name type="common">Common eastern firefly</name>
    <name type="synonym">Lampyris pyralis</name>
    <dbReference type="NCBI Taxonomy" id="7054"/>
    <lineage>
        <taxon>Eukaryota</taxon>
        <taxon>Metazoa</taxon>
        <taxon>Ecdysozoa</taxon>
        <taxon>Arthropoda</taxon>
        <taxon>Hexapoda</taxon>
        <taxon>Insecta</taxon>
        <taxon>Pterygota</taxon>
        <taxon>Neoptera</taxon>
        <taxon>Endopterygota</taxon>
        <taxon>Coleoptera</taxon>
        <taxon>Polyphaga</taxon>
        <taxon>Elateriformia</taxon>
        <taxon>Elateroidea</taxon>
        <taxon>Lampyridae</taxon>
        <taxon>Lampyrinae</taxon>
        <taxon>Photinus</taxon>
    </lineage>
</organism>
<dbReference type="EMBL" id="VVIM01000010">
    <property type="protein sequence ID" value="KAB0792634.1"/>
    <property type="molecule type" value="Genomic_DNA"/>
</dbReference>
<dbReference type="Proteomes" id="UP000327044">
    <property type="component" value="Unassembled WGS sequence"/>
</dbReference>
<keyword evidence="8" id="KW-1185">Reference proteome</keyword>
<evidence type="ECO:0008006" key="9">
    <source>
        <dbReference type="Google" id="ProtNLM"/>
    </source>
</evidence>
<comment type="similarity">
    <text evidence="2 6">Belongs to the peroxisomal membrane protein PXMP2/4 family.</text>
</comment>
<name>A0A5N4A5L5_PHOPY</name>
<dbReference type="FunCoup" id="A0A5N4A5L5">
    <property type="interactions" value="453"/>
</dbReference>
<dbReference type="InterPro" id="IPR007248">
    <property type="entry name" value="Mpv17_PMP22"/>
</dbReference>
<evidence type="ECO:0000313" key="8">
    <source>
        <dbReference type="Proteomes" id="UP000327044"/>
    </source>
</evidence>
<evidence type="ECO:0000256" key="3">
    <source>
        <dbReference type="ARBA" id="ARBA00022692"/>
    </source>
</evidence>
<comment type="caution">
    <text evidence="7">The sequence shown here is derived from an EMBL/GenBank/DDBJ whole genome shotgun (WGS) entry which is preliminary data.</text>
</comment>
<dbReference type="Pfam" id="PF04117">
    <property type="entry name" value="Mpv17_PMP22"/>
    <property type="match status" value="1"/>
</dbReference>
<evidence type="ECO:0000313" key="7">
    <source>
        <dbReference type="EMBL" id="KAB0792634.1"/>
    </source>
</evidence>
<evidence type="ECO:0000256" key="6">
    <source>
        <dbReference type="RuleBase" id="RU363053"/>
    </source>
</evidence>
<evidence type="ECO:0000256" key="4">
    <source>
        <dbReference type="ARBA" id="ARBA00022989"/>
    </source>
</evidence>
<accession>A0A5N4A5L5</accession>
<dbReference type="InParanoid" id="A0A5N4A5L5"/>
<dbReference type="GO" id="GO:0061668">
    <property type="term" value="P:mitochondrial ribosome assembly"/>
    <property type="evidence" value="ECO:0007669"/>
    <property type="project" value="TreeGrafter"/>
</dbReference>
<dbReference type="PANTHER" id="PTHR11266">
    <property type="entry name" value="PEROXISOMAL MEMBRANE PROTEIN 2, PXMP2 MPV17"/>
    <property type="match status" value="1"/>
</dbReference>
<dbReference type="GO" id="GO:0016020">
    <property type="term" value="C:membrane"/>
    <property type="evidence" value="ECO:0007669"/>
    <property type="project" value="UniProtKB-SubCell"/>
</dbReference>
<reference evidence="7 8" key="1">
    <citation type="journal article" date="2018" name="Elife">
        <title>Firefly genomes illuminate parallel origins of bioluminescence in beetles.</title>
        <authorList>
            <person name="Fallon T.R."/>
            <person name="Lower S.E."/>
            <person name="Chang C.H."/>
            <person name="Bessho-Uehara M."/>
            <person name="Martin G.J."/>
            <person name="Bewick A.J."/>
            <person name="Behringer M."/>
            <person name="Debat H.J."/>
            <person name="Wong I."/>
            <person name="Day J.C."/>
            <person name="Suvorov A."/>
            <person name="Silva C.J."/>
            <person name="Stanger-Hall K.F."/>
            <person name="Hall D.W."/>
            <person name="Schmitz R.J."/>
            <person name="Nelson D.R."/>
            <person name="Lewis S.M."/>
            <person name="Shigenobu S."/>
            <person name="Bybee S.M."/>
            <person name="Larracuente A.M."/>
            <person name="Oba Y."/>
            <person name="Weng J.K."/>
        </authorList>
    </citation>
    <scope>NUCLEOTIDE SEQUENCE [LARGE SCALE GENOMIC DNA]</scope>
    <source>
        <strain evidence="7">1611_PpyrPB1</strain>
        <tissue evidence="7">Whole body</tissue>
    </source>
</reference>
<comment type="subcellular location">
    <subcellularLocation>
        <location evidence="1">Membrane</location>
        <topology evidence="1">Multi-pass membrane protein</topology>
    </subcellularLocation>
</comment>
<dbReference type="AlphaFoldDB" id="A0A5N4A5L5"/>
<protein>
    <recommendedName>
        <fullName evidence="9">Mpv17-like protein 2</fullName>
    </recommendedName>
</protein>
<evidence type="ECO:0000256" key="1">
    <source>
        <dbReference type="ARBA" id="ARBA00004141"/>
    </source>
</evidence>